<dbReference type="HAMAP" id="MF_00659">
    <property type="entry name" value="UPF0250"/>
    <property type="match status" value="1"/>
</dbReference>
<reference evidence="3 4" key="1">
    <citation type="submission" date="2015-05" db="EMBL/GenBank/DDBJ databases">
        <title>Draft genome sequence of Lampropedia sp. CT6, isolated from the microbial mat of a hot water spring, located at Manikaran, India.</title>
        <authorList>
            <person name="Tripathi C."/>
            <person name="Rani P."/>
            <person name="Mahato N.K."/>
            <person name="Lal R."/>
        </authorList>
    </citation>
    <scope>NUCLEOTIDE SEQUENCE [LARGE SCALE GENOMIC DNA]</scope>
    <source>
        <strain evidence="3 4">CT6</strain>
    </source>
</reference>
<dbReference type="STRING" id="1610491.AAV94_07240"/>
<evidence type="ECO:0000256" key="2">
    <source>
        <dbReference type="HAMAP-Rule" id="MF_00659"/>
    </source>
</evidence>
<evidence type="ECO:0000313" key="3">
    <source>
        <dbReference type="EMBL" id="KKW67960.1"/>
    </source>
</evidence>
<comment type="caution">
    <text evidence="3">The sequence shown here is derived from an EMBL/GenBank/DDBJ whole genome shotgun (WGS) entry which is preliminary data.</text>
</comment>
<dbReference type="OrthoDB" id="9793424at2"/>
<proteinExistence type="inferred from homology"/>
<dbReference type="InterPro" id="IPR027471">
    <property type="entry name" value="YbeD-like_sf"/>
</dbReference>
<evidence type="ECO:0000256" key="1">
    <source>
        <dbReference type="ARBA" id="ARBA00008460"/>
    </source>
</evidence>
<dbReference type="Gene3D" id="3.30.70.260">
    <property type="match status" value="1"/>
</dbReference>
<dbReference type="AlphaFoldDB" id="A0A0U1PZM5"/>
<comment type="similarity">
    <text evidence="1 2">Belongs to the UPF0250 family.</text>
</comment>
<dbReference type="Proteomes" id="UP000050580">
    <property type="component" value="Unassembled WGS sequence"/>
</dbReference>
<dbReference type="Pfam" id="PF04359">
    <property type="entry name" value="DUF493"/>
    <property type="match status" value="1"/>
</dbReference>
<protein>
    <recommendedName>
        <fullName evidence="2">UPF0250 protein AAV94_07240</fullName>
    </recommendedName>
</protein>
<sequence>MTHHTHSPEEQQSAIVYPQDFPIKVMGLHSAELVEAVRDIAARHDPGFRHETIELRESREGKYLSVTITIRATSRTQLDAIYRELTAHPLSKWVI</sequence>
<organism evidence="3 4">
    <name type="scientific">Lampropedia cohaerens</name>
    <dbReference type="NCBI Taxonomy" id="1610491"/>
    <lineage>
        <taxon>Bacteria</taxon>
        <taxon>Pseudomonadati</taxon>
        <taxon>Pseudomonadota</taxon>
        <taxon>Betaproteobacteria</taxon>
        <taxon>Burkholderiales</taxon>
        <taxon>Comamonadaceae</taxon>
        <taxon>Lampropedia</taxon>
    </lineage>
</organism>
<dbReference type="InterPro" id="IPR007454">
    <property type="entry name" value="UPF0250_YbeD-like"/>
</dbReference>
<dbReference type="PANTHER" id="PTHR38036:SF1">
    <property type="entry name" value="UPF0250 PROTEIN YBED"/>
    <property type="match status" value="1"/>
</dbReference>
<evidence type="ECO:0000313" key="4">
    <source>
        <dbReference type="Proteomes" id="UP000050580"/>
    </source>
</evidence>
<keyword evidence="4" id="KW-1185">Reference proteome</keyword>
<dbReference type="PANTHER" id="PTHR38036">
    <property type="entry name" value="UPF0250 PROTEIN YBED"/>
    <property type="match status" value="1"/>
</dbReference>
<dbReference type="EMBL" id="LBNQ01000023">
    <property type="protein sequence ID" value="KKW67960.1"/>
    <property type="molecule type" value="Genomic_DNA"/>
</dbReference>
<dbReference type="SUPFAM" id="SSF117991">
    <property type="entry name" value="YbeD/HP0495-like"/>
    <property type="match status" value="1"/>
</dbReference>
<gene>
    <name evidence="3" type="ORF">AAV94_07240</name>
</gene>
<name>A0A0U1PZM5_9BURK</name>
<accession>A0A0U1PZM5</accession>
<dbReference type="RefSeq" id="WP_046741662.1">
    <property type="nucleotide sequence ID" value="NZ_LBNQ01000023.1"/>
</dbReference>